<dbReference type="Proteomes" id="UP000291078">
    <property type="component" value="Unassembled WGS sequence"/>
</dbReference>
<evidence type="ECO:0008006" key="4">
    <source>
        <dbReference type="Google" id="ProtNLM"/>
    </source>
</evidence>
<dbReference type="EMBL" id="SGXM01000001">
    <property type="protein sequence ID" value="RZT42098.1"/>
    <property type="molecule type" value="Genomic_DNA"/>
</dbReference>
<keyword evidence="1" id="KW-0732">Signal</keyword>
<protein>
    <recommendedName>
        <fullName evidence="4">DUF4124 domain-containing protein</fullName>
    </recommendedName>
</protein>
<evidence type="ECO:0000313" key="3">
    <source>
        <dbReference type="Proteomes" id="UP000291078"/>
    </source>
</evidence>
<evidence type="ECO:0000256" key="1">
    <source>
        <dbReference type="SAM" id="SignalP"/>
    </source>
</evidence>
<feature type="chain" id="PRO_5020674718" description="DUF4124 domain-containing protein" evidence="1">
    <location>
        <begin position="21"/>
        <end position="145"/>
    </location>
</feature>
<reference evidence="2 3" key="1">
    <citation type="journal article" date="2015" name="Stand. Genomic Sci.">
        <title>Genomic Encyclopedia of Bacterial and Archaeal Type Strains, Phase III: the genomes of soil and plant-associated and newly described type strains.</title>
        <authorList>
            <person name="Whitman W.B."/>
            <person name="Woyke T."/>
            <person name="Klenk H.P."/>
            <person name="Zhou Y."/>
            <person name="Lilburn T.G."/>
            <person name="Beck B.J."/>
            <person name="De Vos P."/>
            <person name="Vandamme P."/>
            <person name="Eisen J.A."/>
            <person name="Garrity G."/>
            <person name="Hugenholtz P."/>
            <person name="Kyrpides N.C."/>
        </authorList>
    </citation>
    <scope>NUCLEOTIDE SEQUENCE [LARGE SCALE GENOMIC DNA]</scope>
    <source>
        <strain evidence="2 3">ASC-9842</strain>
    </source>
</reference>
<accession>A0A4Q7S8K8</accession>
<proteinExistence type="predicted"/>
<organism evidence="2 3">
    <name type="scientific">Cupriavidus agavae</name>
    <dbReference type="NCBI Taxonomy" id="1001822"/>
    <lineage>
        <taxon>Bacteria</taxon>
        <taxon>Pseudomonadati</taxon>
        <taxon>Pseudomonadota</taxon>
        <taxon>Betaproteobacteria</taxon>
        <taxon>Burkholderiales</taxon>
        <taxon>Burkholderiaceae</taxon>
        <taxon>Cupriavidus</taxon>
    </lineage>
</organism>
<dbReference type="OrthoDB" id="8965557at2"/>
<sequence>MSRILAVLLLSLAAPGAAHAVTKCQNDRDTLYTSSACPAGYRNVTGAMKGQVTTVTKAPKVRRDEQDYLAQRARLSRQIDNWNAREDEQDWRARNTFWNQCRALEYQARASERAMEHTEYWSHADRYRDAVRAVRAEQYAMGCFY</sequence>
<evidence type="ECO:0000313" key="2">
    <source>
        <dbReference type="EMBL" id="RZT42098.1"/>
    </source>
</evidence>
<comment type="caution">
    <text evidence="2">The sequence shown here is derived from an EMBL/GenBank/DDBJ whole genome shotgun (WGS) entry which is preliminary data.</text>
</comment>
<gene>
    <name evidence="2" type="ORF">EV147_1115</name>
</gene>
<feature type="signal peptide" evidence="1">
    <location>
        <begin position="1"/>
        <end position="20"/>
    </location>
</feature>
<dbReference type="RefSeq" id="WP_130390091.1">
    <property type="nucleotide sequence ID" value="NZ_SGXM01000001.1"/>
</dbReference>
<name>A0A4Q7S8K8_9BURK</name>
<keyword evidence="3" id="KW-1185">Reference proteome</keyword>
<dbReference type="AlphaFoldDB" id="A0A4Q7S8K8"/>